<sequence length="515" mass="57959">MQPVTYNLTLETLLQQLLNLLNLKPRIAEPGATAVAYAAMLDTGNFVLASRDSANLWESFDNPTDTILPTQIMNQDVKLYASISDTNFSIGRFMFHLQNDGNLLLLTRRFPLDTPNFAYGSAQDSTIGSGFQLIFNQSGYIYVIARNGSILNMVSSNAASTQDFYQRAIVDSDGVFRRYIYPKSLAASGGKWPMRWIHGRFASALLRYTFVDPDDEMKRRQQNFAPKMSEDWCRQVCLNDCFCDAAIFRNGECWKKRVPLSNGRFDSSTGGKALIKEKLGSGAFGTVYKGVLTSDNQNLVAVKKLNTIVGHGEEFTAEISALGRTNHKNLVQLLGLCNEGQHRLLVRMQVASRTANGLIYLHEEGINPIIHCDIKPQNILLDDFLTARISDFRLAKLLKVDQTHTTTERRGTKGYVAPEWFKNCPSHLKWMYIALEFYCSSLFAAEGNLTPMPWMENDKEAMEDMKRVEKFVLIAIWCIQEVPSLRPSMKKVSQMMEGTVEVSIPPDPSSIFSSI</sequence>
<comment type="caution">
    <text evidence="1">The sequence shown here is derived from an EMBL/GenBank/DDBJ whole genome shotgun (WGS) entry which is preliminary data.</text>
</comment>
<proteinExistence type="predicted"/>
<evidence type="ECO:0000313" key="2">
    <source>
        <dbReference type="Proteomes" id="UP001164250"/>
    </source>
</evidence>
<dbReference type="EMBL" id="CM047907">
    <property type="protein sequence ID" value="KAJ0084578.1"/>
    <property type="molecule type" value="Genomic_DNA"/>
</dbReference>
<gene>
    <name evidence="1" type="ORF">Patl1_29852</name>
</gene>
<dbReference type="Proteomes" id="UP001164250">
    <property type="component" value="Chromosome 11"/>
</dbReference>
<name>A0ACC1ADZ2_9ROSI</name>
<accession>A0ACC1ADZ2</accession>
<protein>
    <submittedName>
        <fullName evidence="1">Uncharacterized protein</fullName>
    </submittedName>
</protein>
<evidence type="ECO:0000313" key="1">
    <source>
        <dbReference type="EMBL" id="KAJ0084578.1"/>
    </source>
</evidence>
<organism evidence="1 2">
    <name type="scientific">Pistacia atlantica</name>
    <dbReference type="NCBI Taxonomy" id="434234"/>
    <lineage>
        <taxon>Eukaryota</taxon>
        <taxon>Viridiplantae</taxon>
        <taxon>Streptophyta</taxon>
        <taxon>Embryophyta</taxon>
        <taxon>Tracheophyta</taxon>
        <taxon>Spermatophyta</taxon>
        <taxon>Magnoliopsida</taxon>
        <taxon>eudicotyledons</taxon>
        <taxon>Gunneridae</taxon>
        <taxon>Pentapetalae</taxon>
        <taxon>rosids</taxon>
        <taxon>malvids</taxon>
        <taxon>Sapindales</taxon>
        <taxon>Anacardiaceae</taxon>
        <taxon>Pistacia</taxon>
    </lineage>
</organism>
<reference evidence="2" key="1">
    <citation type="journal article" date="2023" name="G3 (Bethesda)">
        <title>Genome assembly and association tests identify interacting loci associated with vigor, precocity, and sex in interspecific pistachio rootstocks.</title>
        <authorList>
            <person name="Palmer W."/>
            <person name="Jacygrad E."/>
            <person name="Sagayaradj S."/>
            <person name="Cavanaugh K."/>
            <person name="Han R."/>
            <person name="Bertier L."/>
            <person name="Beede B."/>
            <person name="Kafkas S."/>
            <person name="Golino D."/>
            <person name="Preece J."/>
            <person name="Michelmore R."/>
        </authorList>
    </citation>
    <scope>NUCLEOTIDE SEQUENCE [LARGE SCALE GENOMIC DNA]</scope>
</reference>
<keyword evidence="2" id="KW-1185">Reference proteome</keyword>